<dbReference type="Proteomes" id="UP000059574">
    <property type="component" value="Chromosome"/>
</dbReference>
<dbReference type="InterPro" id="IPR036388">
    <property type="entry name" value="WH-like_DNA-bd_sf"/>
</dbReference>
<evidence type="ECO:0000259" key="1">
    <source>
        <dbReference type="PROSITE" id="PS50995"/>
    </source>
</evidence>
<dbReference type="AlphaFoldDB" id="A0A0S2LYH4"/>
<dbReference type="InterPro" id="IPR039422">
    <property type="entry name" value="MarR/SlyA-like"/>
</dbReference>
<evidence type="ECO:0000313" key="3">
    <source>
        <dbReference type="Proteomes" id="UP000059574"/>
    </source>
</evidence>
<evidence type="ECO:0000313" key="2">
    <source>
        <dbReference type="EMBL" id="ALO66215.1"/>
    </source>
</evidence>
<dbReference type="PROSITE" id="PS50995">
    <property type="entry name" value="HTH_MARR_2"/>
    <property type="match status" value="1"/>
</dbReference>
<reference evidence="3" key="1">
    <citation type="submission" date="2015-11" db="EMBL/GenBank/DDBJ databases">
        <authorList>
            <person name="Kumar R."/>
            <person name="Singh D."/>
            <person name="Swarnkar M.K."/>
            <person name="Singh A.K."/>
            <person name="Kumar S."/>
        </authorList>
    </citation>
    <scope>NUCLEOTIDE SEQUENCE [LARGE SCALE GENOMIC DNA]</scope>
    <source>
        <strain evidence="3">ERGS4:06</strain>
    </source>
</reference>
<feature type="domain" description="HTH marR-type" evidence="1">
    <location>
        <begin position="27"/>
        <end position="160"/>
    </location>
</feature>
<dbReference type="GO" id="GO:0006950">
    <property type="term" value="P:response to stress"/>
    <property type="evidence" value="ECO:0007669"/>
    <property type="project" value="TreeGrafter"/>
</dbReference>
<name>A0A0S2LYH4_9MICC</name>
<organism evidence="2 3">
    <name type="scientific">Arthrobacter alpinus</name>
    <dbReference type="NCBI Taxonomy" id="656366"/>
    <lineage>
        <taxon>Bacteria</taxon>
        <taxon>Bacillati</taxon>
        <taxon>Actinomycetota</taxon>
        <taxon>Actinomycetes</taxon>
        <taxon>Micrococcales</taxon>
        <taxon>Micrococcaceae</taxon>
        <taxon>Arthrobacter</taxon>
    </lineage>
</organism>
<dbReference type="OrthoDB" id="3237509at2"/>
<proteinExistence type="predicted"/>
<protein>
    <submittedName>
        <fullName evidence="2">MarR family transcriptional regulator</fullName>
    </submittedName>
</protein>
<dbReference type="InterPro" id="IPR036390">
    <property type="entry name" value="WH_DNA-bd_sf"/>
</dbReference>
<dbReference type="PANTHER" id="PTHR33164">
    <property type="entry name" value="TRANSCRIPTIONAL REGULATOR, MARR FAMILY"/>
    <property type="match status" value="1"/>
</dbReference>
<gene>
    <name evidence="2" type="ORF">AS189_06535</name>
</gene>
<dbReference type="SUPFAM" id="SSF46785">
    <property type="entry name" value="Winged helix' DNA-binding domain"/>
    <property type="match status" value="1"/>
</dbReference>
<dbReference type="PRINTS" id="PR00598">
    <property type="entry name" value="HTHMARR"/>
</dbReference>
<sequence>MKVDAMDFVDRARQGWESSHPDLDVSSIEVMGRIGRIGALAAHHAGRALQSAEITRAEFDVMCTLARGDGPLRASEVTAATMLSSASTTKNAERLVQRGLIERLPWERDGRVVLMQLTTKGEALIDREFPRFLETDAAMLAGLTVKEQTQLATLLRKVALAVESIA</sequence>
<dbReference type="SMART" id="SM00347">
    <property type="entry name" value="HTH_MARR"/>
    <property type="match status" value="1"/>
</dbReference>
<dbReference type="RefSeq" id="WP_062286835.1">
    <property type="nucleotide sequence ID" value="NZ_CP013200.1"/>
</dbReference>
<dbReference type="EMBL" id="CP013200">
    <property type="protein sequence ID" value="ALO66215.1"/>
    <property type="molecule type" value="Genomic_DNA"/>
</dbReference>
<dbReference type="Pfam" id="PF12802">
    <property type="entry name" value="MarR_2"/>
    <property type="match status" value="1"/>
</dbReference>
<dbReference type="GO" id="GO:0003700">
    <property type="term" value="F:DNA-binding transcription factor activity"/>
    <property type="evidence" value="ECO:0007669"/>
    <property type="project" value="InterPro"/>
</dbReference>
<accession>A0A0S2LYH4</accession>
<dbReference type="InterPro" id="IPR000835">
    <property type="entry name" value="HTH_MarR-typ"/>
</dbReference>
<dbReference type="Gene3D" id="1.10.10.10">
    <property type="entry name" value="Winged helix-like DNA-binding domain superfamily/Winged helix DNA-binding domain"/>
    <property type="match status" value="1"/>
</dbReference>
<dbReference type="PANTHER" id="PTHR33164:SF104">
    <property type="entry name" value="TRANSCRIPTIONAL REGULATORY PROTEIN"/>
    <property type="match status" value="1"/>
</dbReference>
<reference evidence="2 3" key="2">
    <citation type="journal article" date="2016" name="J. Biotechnol.">
        <title>Complete genome sequence of Arthrobacter alpinus ERGS4:06, a yellow pigmented bacterium tolerant to cold and radiations isolated from Sikkim Himalaya.</title>
        <authorList>
            <person name="Kumar R."/>
            <person name="Singh D."/>
            <person name="Swarnkar M.K."/>
            <person name="Singh A.K."/>
            <person name="Kumar S."/>
        </authorList>
    </citation>
    <scope>NUCLEOTIDE SEQUENCE [LARGE SCALE GENOMIC DNA]</scope>
    <source>
        <strain evidence="2 3">ERGS4:06</strain>
    </source>
</reference>